<proteinExistence type="predicted"/>
<dbReference type="CDD" id="cd20301">
    <property type="entry name" value="cupin_ChrR"/>
    <property type="match status" value="1"/>
</dbReference>
<protein>
    <submittedName>
        <fullName evidence="3">Anti-sigma-E factor ChrR</fullName>
    </submittedName>
</protein>
<evidence type="ECO:0000259" key="1">
    <source>
        <dbReference type="Pfam" id="PF12973"/>
    </source>
</evidence>
<name>A0A1M7Z2S0_9VIBR</name>
<dbReference type="Proteomes" id="UP000184600">
    <property type="component" value="Unassembled WGS sequence"/>
</dbReference>
<dbReference type="Pfam" id="PF12973">
    <property type="entry name" value="Cupin_7"/>
    <property type="match status" value="1"/>
</dbReference>
<evidence type="ECO:0000313" key="3">
    <source>
        <dbReference type="EMBL" id="SHO59112.1"/>
    </source>
</evidence>
<keyword evidence="4" id="KW-1185">Reference proteome</keyword>
<dbReference type="RefSeq" id="WP_073586539.1">
    <property type="nucleotide sequence ID" value="NZ_AP024898.1"/>
</dbReference>
<dbReference type="NCBIfam" id="TIGR02451">
    <property type="entry name" value="anti_sig_ChrR"/>
    <property type="match status" value="1"/>
</dbReference>
<gene>
    <name evidence="3" type="primary">chrR</name>
    <name evidence="3" type="ORF">VQ7734_04889</name>
</gene>
<dbReference type="InterPro" id="IPR011051">
    <property type="entry name" value="RmlC_Cupin_sf"/>
</dbReference>
<dbReference type="Pfam" id="PF13490">
    <property type="entry name" value="zf-HC2"/>
    <property type="match status" value="1"/>
</dbReference>
<dbReference type="InterPro" id="IPR012807">
    <property type="entry name" value="Anti-sigma_ChrR"/>
</dbReference>
<feature type="domain" description="Putative zinc-finger" evidence="2">
    <location>
        <begin position="13"/>
        <end position="40"/>
    </location>
</feature>
<dbReference type="STRING" id="1117707.VQ7734_04889"/>
<dbReference type="AlphaFoldDB" id="A0A1M7Z2S0"/>
<accession>A0A1M7Z2S0</accession>
<reference evidence="4" key="1">
    <citation type="submission" date="2016-12" db="EMBL/GenBank/DDBJ databases">
        <authorList>
            <person name="Rodrigo-Torres L."/>
            <person name="Arahal R.D."/>
            <person name="Lucena T."/>
        </authorList>
    </citation>
    <scope>NUCLEOTIDE SEQUENCE [LARGE SCALE GENOMIC DNA]</scope>
</reference>
<dbReference type="SUPFAM" id="SSF51182">
    <property type="entry name" value="RmlC-like cupins"/>
    <property type="match status" value="1"/>
</dbReference>
<evidence type="ECO:0000259" key="2">
    <source>
        <dbReference type="Pfam" id="PF13490"/>
    </source>
</evidence>
<feature type="domain" description="ChrR-like cupin" evidence="1">
    <location>
        <begin position="122"/>
        <end position="207"/>
    </location>
</feature>
<evidence type="ECO:0000313" key="4">
    <source>
        <dbReference type="Proteomes" id="UP000184600"/>
    </source>
</evidence>
<organism evidence="3 4">
    <name type="scientific">Vibrio quintilis</name>
    <dbReference type="NCBI Taxonomy" id="1117707"/>
    <lineage>
        <taxon>Bacteria</taxon>
        <taxon>Pseudomonadati</taxon>
        <taxon>Pseudomonadota</taxon>
        <taxon>Gammaproteobacteria</taxon>
        <taxon>Vibrionales</taxon>
        <taxon>Vibrionaceae</taxon>
        <taxon>Vibrio</taxon>
    </lineage>
</organism>
<sequence>MTKIHYHPTDETLARYAAGDLDPASGIMLSAHLEFCSHCRQKVAAYEKAQAGEMMRAKPEPLSSGLHDMLSRILEQTPAQASGLPSAECDTTPPEMTTEICVNNKSFRLPRALRRHEAHIGPWSRLPGNIKRASVSTSGQSKMNFIYMDCDSSLPQHTHQGREITLVLAGEFSDEQATYRPGDFVLQTDNNTHSPRTSADQDCLCLTLLDAPLRFTSGLATLLNPFSPLFFR</sequence>
<dbReference type="InterPro" id="IPR025979">
    <property type="entry name" value="ChrR-like_cupin_dom"/>
</dbReference>
<dbReference type="Gene3D" id="1.10.10.1320">
    <property type="entry name" value="Anti-sigma factor, zinc-finger domain"/>
    <property type="match status" value="1"/>
</dbReference>
<dbReference type="InterPro" id="IPR014710">
    <property type="entry name" value="RmlC-like_jellyroll"/>
</dbReference>
<dbReference type="OrthoDB" id="2988517at2"/>
<dbReference type="InterPro" id="IPR027383">
    <property type="entry name" value="Znf_put"/>
</dbReference>
<dbReference type="InterPro" id="IPR041916">
    <property type="entry name" value="Anti_sigma_zinc_sf"/>
</dbReference>
<dbReference type="Gene3D" id="2.60.120.10">
    <property type="entry name" value="Jelly Rolls"/>
    <property type="match status" value="1"/>
</dbReference>
<dbReference type="EMBL" id="FRFG01000097">
    <property type="protein sequence ID" value="SHO59112.1"/>
    <property type="molecule type" value="Genomic_DNA"/>
</dbReference>